<dbReference type="PANTHER" id="PTHR34492:SF2">
    <property type="entry name" value="G PROTEIN-COUPLED RECEPTOR"/>
    <property type="match status" value="1"/>
</dbReference>
<keyword evidence="1" id="KW-0472">Membrane</keyword>
<gene>
    <name evidence="2" type="ORF">HPBE_LOCUS1722</name>
</gene>
<dbReference type="EMBL" id="UZAH01002090">
    <property type="protein sequence ID" value="VDO20948.1"/>
    <property type="molecule type" value="Genomic_DNA"/>
</dbReference>
<dbReference type="PANTHER" id="PTHR34492">
    <property type="entry name" value="GUSTATORY RECEPTOR FAMILY"/>
    <property type="match status" value="1"/>
</dbReference>
<dbReference type="WBParaSite" id="HPBE_0000172101-mRNA-1">
    <property type="protein sequence ID" value="HPBE_0000172101-mRNA-1"/>
    <property type="gene ID" value="HPBE_0000172101"/>
</dbReference>
<reference evidence="2 3" key="1">
    <citation type="submission" date="2018-11" db="EMBL/GenBank/DDBJ databases">
        <authorList>
            <consortium name="Pathogen Informatics"/>
        </authorList>
    </citation>
    <scope>NUCLEOTIDE SEQUENCE [LARGE SCALE GENOMIC DNA]</scope>
</reference>
<feature type="transmembrane region" description="Helical" evidence="1">
    <location>
        <begin position="153"/>
        <end position="172"/>
    </location>
</feature>
<dbReference type="OrthoDB" id="5889287at2759"/>
<name>A0A183F6C9_HELPZ</name>
<feature type="transmembrane region" description="Helical" evidence="1">
    <location>
        <begin position="63"/>
        <end position="81"/>
    </location>
</feature>
<protein>
    <submittedName>
        <fullName evidence="4">Gustatory receptor</fullName>
    </submittedName>
</protein>
<evidence type="ECO:0000256" key="1">
    <source>
        <dbReference type="SAM" id="Phobius"/>
    </source>
</evidence>
<evidence type="ECO:0000313" key="4">
    <source>
        <dbReference type="WBParaSite" id="HPBE_0000172101-mRNA-1"/>
    </source>
</evidence>
<dbReference type="Proteomes" id="UP000050761">
    <property type="component" value="Unassembled WGS sequence"/>
</dbReference>
<feature type="transmembrane region" description="Helical" evidence="1">
    <location>
        <begin position="101"/>
        <end position="122"/>
    </location>
</feature>
<evidence type="ECO:0000313" key="3">
    <source>
        <dbReference type="Proteomes" id="UP000050761"/>
    </source>
</evidence>
<reference evidence="4" key="2">
    <citation type="submission" date="2019-09" db="UniProtKB">
        <authorList>
            <consortium name="WormBaseParasite"/>
        </authorList>
    </citation>
    <scope>IDENTIFICATION</scope>
</reference>
<accession>A0A3P7WTC9</accession>
<sequence>MRSDRLDAMDDQEAVRNKGKSENLLKFGGKPDSFENSTRKLFQVMSLLRLNFMTPTHWSCGKILSAVVTTVMICLACYSLVFTTHLTFSGVHSPMVTSSKLLLIAWAIQAIVSLFFLIYWQLCGCLQTFHRQVVECQKREGFFEDNGMIEKKVVWFHVIIFLEVFILTLYNISYYMGTEQTEFVIQLSKVVFV</sequence>
<keyword evidence="1" id="KW-1133">Transmembrane helix</keyword>
<proteinExistence type="predicted"/>
<keyword evidence="3" id="KW-1185">Reference proteome</keyword>
<accession>A0A183F6C9</accession>
<keyword evidence="1" id="KW-0812">Transmembrane</keyword>
<dbReference type="AlphaFoldDB" id="A0A183F6C9"/>
<organism evidence="3 4">
    <name type="scientific">Heligmosomoides polygyrus</name>
    <name type="common">Parasitic roundworm</name>
    <dbReference type="NCBI Taxonomy" id="6339"/>
    <lineage>
        <taxon>Eukaryota</taxon>
        <taxon>Metazoa</taxon>
        <taxon>Ecdysozoa</taxon>
        <taxon>Nematoda</taxon>
        <taxon>Chromadorea</taxon>
        <taxon>Rhabditida</taxon>
        <taxon>Rhabditina</taxon>
        <taxon>Rhabditomorpha</taxon>
        <taxon>Strongyloidea</taxon>
        <taxon>Heligmosomidae</taxon>
        <taxon>Heligmosomoides</taxon>
    </lineage>
</organism>
<evidence type="ECO:0000313" key="2">
    <source>
        <dbReference type="EMBL" id="VDO20948.1"/>
    </source>
</evidence>